<organism evidence="1 2">
    <name type="scientific">Podarcis lilfordi</name>
    <name type="common">Lilford's wall lizard</name>
    <dbReference type="NCBI Taxonomy" id="74358"/>
    <lineage>
        <taxon>Eukaryota</taxon>
        <taxon>Metazoa</taxon>
        <taxon>Chordata</taxon>
        <taxon>Craniata</taxon>
        <taxon>Vertebrata</taxon>
        <taxon>Euteleostomi</taxon>
        <taxon>Lepidosauria</taxon>
        <taxon>Squamata</taxon>
        <taxon>Bifurcata</taxon>
        <taxon>Unidentata</taxon>
        <taxon>Episquamata</taxon>
        <taxon>Laterata</taxon>
        <taxon>Lacertibaenia</taxon>
        <taxon>Lacertidae</taxon>
        <taxon>Podarcis</taxon>
    </lineage>
</organism>
<name>A0AA35PAI5_9SAUR</name>
<keyword evidence="2" id="KW-1185">Reference proteome</keyword>
<evidence type="ECO:0000313" key="1">
    <source>
        <dbReference type="EMBL" id="CAI5778193.1"/>
    </source>
</evidence>
<protein>
    <submittedName>
        <fullName evidence="1">Uncharacterized protein</fullName>
    </submittedName>
</protein>
<dbReference type="AlphaFoldDB" id="A0AA35PAI5"/>
<reference evidence="1" key="1">
    <citation type="submission" date="2022-12" db="EMBL/GenBank/DDBJ databases">
        <authorList>
            <person name="Alioto T."/>
            <person name="Alioto T."/>
            <person name="Gomez Garrido J."/>
        </authorList>
    </citation>
    <scope>NUCLEOTIDE SEQUENCE</scope>
</reference>
<evidence type="ECO:0000313" key="2">
    <source>
        <dbReference type="Proteomes" id="UP001178461"/>
    </source>
</evidence>
<dbReference type="EMBL" id="OX395131">
    <property type="protein sequence ID" value="CAI5778193.1"/>
    <property type="molecule type" value="Genomic_DNA"/>
</dbReference>
<proteinExistence type="predicted"/>
<dbReference type="Proteomes" id="UP001178461">
    <property type="component" value="Chromosome 6"/>
</dbReference>
<gene>
    <name evidence="1" type="ORF">PODLI_1B041623</name>
</gene>
<sequence>MTTTAALPSVKKPNCNKESPLKGFCHGHLALTVTFCGSWYLQRTVSLSLCNTTHQEMFSDLSHSESLLATIFLYRKNTISVIIYRLQILSYKVHFAHTINYYLFLSPCRLLGDLWYLSHLCTCCISEVLIFFGL</sequence>
<accession>A0AA35PAI5</accession>